<accession>A0ABQ3YID1</accession>
<evidence type="ECO:0000256" key="4">
    <source>
        <dbReference type="SAM" id="MobiDB-lite"/>
    </source>
</evidence>
<feature type="domain" description="Erythromycin biosynthesis protein CIII-like C-terminal" evidence="5">
    <location>
        <begin position="247"/>
        <end position="381"/>
    </location>
</feature>
<evidence type="ECO:0000256" key="2">
    <source>
        <dbReference type="ARBA" id="ARBA00022676"/>
    </source>
</evidence>
<feature type="domain" description="Erythromycin biosynthesis protein CIII-like N-terminal" evidence="6">
    <location>
        <begin position="23"/>
        <end position="182"/>
    </location>
</feature>
<dbReference type="Proteomes" id="UP000609879">
    <property type="component" value="Unassembled WGS sequence"/>
</dbReference>
<dbReference type="InterPro" id="IPR010610">
    <property type="entry name" value="EryCIII-like_C"/>
</dbReference>
<organism evidence="7 8">
    <name type="scientific">Paractinoplanes deccanensis</name>
    <dbReference type="NCBI Taxonomy" id="113561"/>
    <lineage>
        <taxon>Bacteria</taxon>
        <taxon>Bacillati</taxon>
        <taxon>Actinomycetota</taxon>
        <taxon>Actinomycetes</taxon>
        <taxon>Micromonosporales</taxon>
        <taxon>Micromonosporaceae</taxon>
        <taxon>Paractinoplanes</taxon>
    </lineage>
</organism>
<dbReference type="PANTHER" id="PTHR48050:SF13">
    <property type="entry name" value="STEROL 3-BETA-GLUCOSYLTRANSFERASE UGT80A2"/>
    <property type="match status" value="1"/>
</dbReference>
<dbReference type="EMBL" id="BOMI01000178">
    <property type="protein sequence ID" value="GID79766.1"/>
    <property type="molecule type" value="Genomic_DNA"/>
</dbReference>
<comment type="similarity">
    <text evidence="1">Belongs to the glycosyltransferase 28 family.</text>
</comment>
<evidence type="ECO:0000256" key="3">
    <source>
        <dbReference type="ARBA" id="ARBA00022679"/>
    </source>
</evidence>
<keyword evidence="2" id="KW-0328">Glycosyltransferase</keyword>
<evidence type="ECO:0000259" key="5">
    <source>
        <dbReference type="Pfam" id="PF06722"/>
    </source>
</evidence>
<proteinExistence type="inferred from homology"/>
<evidence type="ECO:0000259" key="6">
    <source>
        <dbReference type="Pfam" id="PF21036"/>
    </source>
</evidence>
<dbReference type="RefSeq" id="WP_203776313.1">
    <property type="nucleotide sequence ID" value="NZ_BAAABO010000055.1"/>
</dbReference>
<feature type="region of interest" description="Disordered" evidence="4">
    <location>
        <begin position="181"/>
        <end position="214"/>
    </location>
</feature>
<sequence length="386" mass="39267">MRVLFSSVPSQGHFYPLLPLARAFARRGDQVAVLSGAALAADIAAEGFEFLRAGASAEELFAEAARRTGADAGAGASPAAVAEFFAGARLDLGGDAALDAARAWQPDLIVNEMFDLVGVFAAAGLDVPLATVSTGPGVPPEFLGAIAANAAPRFETRGFPVPTALPAGRWLLETCPPDLGASQAPTSAQRWTLRPEAHRGPAGDTTSPPVPAPRRPRVLVTLGSHFAAPDVVGRLLDDLTGGDDPLDVEFLATTLPGTDATAVPHKSEHVTLLPFQPLSRLLTGAAAALIHGGAGTTLGSLAEGVPLVVWPQGADQPVQAAAVGHAGAGIGLASGPVDPQALRDAVRSVLTDPAYAGAARRVQQQIAAMTAPDQVAADLAEALTEH</sequence>
<gene>
    <name evidence="7" type="ORF">Ade02nite_84070</name>
</gene>
<reference evidence="7 8" key="1">
    <citation type="submission" date="2021-01" db="EMBL/GenBank/DDBJ databases">
        <title>Whole genome shotgun sequence of Actinoplanes deccanensis NBRC 13994.</title>
        <authorList>
            <person name="Komaki H."/>
            <person name="Tamura T."/>
        </authorList>
    </citation>
    <scope>NUCLEOTIDE SEQUENCE [LARGE SCALE GENOMIC DNA]</scope>
    <source>
        <strain evidence="7 8">NBRC 13994</strain>
    </source>
</reference>
<protein>
    <submittedName>
        <fullName evidence="7">Glycosyl transferase</fullName>
    </submittedName>
</protein>
<dbReference type="PANTHER" id="PTHR48050">
    <property type="entry name" value="STEROL 3-BETA-GLUCOSYLTRANSFERASE"/>
    <property type="match status" value="1"/>
</dbReference>
<dbReference type="InterPro" id="IPR050426">
    <property type="entry name" value="Glycosyltransferase_28"/>
</dbReference>
<dbReference type="SUPFAM" id="SSF53756">
    <property type="entry name" value="UDP-Glycosyltransferase/glycogen phosphorylase"/>
    <property type="match status" value="1"/>
</dbReference>
<evidence type="ECO:0000256" key="1">
    <source>
        <dbReference type="ARBA" id="ARBA00006962"/>
    </source>
</evidence>
<keyword evidence="8" id="KW-1185">Reference proteome</keyword>
<evidence type="ECO:0000313" key="8">
    <source>
        <dbReference type="Proteomes" id="UP000609879"/>
    </source>
</evidence>
<dbReference type="GO" id="GO:0016740">
    <property type="term" value="F:transferase activity"/>
    <property type="evidence" value="ECO:0007669"/>
    <property type="project" value="UniProtKB-KW"/>
</dbReference>
<comment type="caution">
    <text evidence="7">The sequence shown here is derived from an EMBL/GenBank/DDBJ whole genome shotgun (WGS) entry which is preliminary data.</text>
</comment>
<dbReference type="Pfam" id="PF06722">
    <property type="entry name" value="EryCIII-like_C"/>
    <property type="match status" value="1"/>
</dbReference>
<dbReference type="CDD" id="cd03784">
    <property type="entry name" value="GT1_Gtf-like"/>
    <property type="match status" value="1"/>
</dbReference>
<name>A0ABQ3YID1_9ACTN</name>
<dbReference type="InterPro" id="IPR002213">
    <property type="entry name" value="UDP_glucos_trans"/>
</dbReference>
<dbReference type="InterPro" id="IPR048284">
    <property type="entry name" value="EryCIII-like_N"/>
</dbReference>
<keyword evidence="3 7" id="KW-0808">Transferase</keyword>
<evidence type="ECO:0000313" key="7">
    <source>
        <dbReference type="EMBL" id="GID79766.1"/>
    </source>
</evidence>
<dbReference type="Pfam" id="PF21036">
    <property type="entry name" value="EryCIII-like_N"/>
    <property type="match status" value="1"/>
</dbReference>
<dbReference type="Gene3D" id="3.40.50.2000">
    <property type="entry name" value="Glycogen Phosphorylase B"/>
    <property type="match status" value="2"/>
</dbReference>